<dbReference type="PANTHER" id="PTHR43788">
    <property type="entry name" value="DNA2/NAM7 HELICASE FAMILY MEMBER"/>
    <property type="match status" value="1"/>
</dbReference>
<accession>A0A5B8XUX6</accession>
<dbReference type="CDD" id="cd18809">
    <property type="entry name" value="SF1_C_RecD"/>
    <property type="match status" value="1"/>
</dbReference>
<dbReference type="InterPro" id="IPR003593">
    <property type="entry name" value="AAA+_ATPase"/>
</dbReference>
<dbReference type="Pfam" id="PF13538">
    <property type="entry name" value="UvrD_C_2"/>
    <property type="match status" value="1"/>
</dbReference>
<dbReference type="Pfam" id="PF23139">
    <property type="entry name" value="OB_YrrC"/>
    <property type="match status" value="1"/>
</dbReference>
<evidence type="ECO:0000256" key="1">
    <source>
        <dbReference type="ARBA" id="ARBA00022741"/>
    </source>
</evidence>
<dbReference type="InterPro" id="IPR027785">
    <property type="entry name" value="UvrD-like_helicase_C"/>
</dbReference>
<dbReference type="GO" id="GO:0009338">
    <property type="term" value="C:exodeoxyribonuclease V complex"/>
    <property type="evidence" value="ECO:0007669"/>
    <property type="project" value="TreeGrafter"/>
</dbReference>
<dbReference type="AlphaFoldDB" id="A0A5B8XUX6"/>
<dbReference type="EMBL" id="CP042467">
    <property type="protein sequence ID" value="QED29420.1"/>
    <property type="molecule type" value="Genomic_DNA"/>
</dbReference>
<sequence>MGAELIKGTLGRIRFASEDGEWAVAEVETAKGSVIVVGNLLQTKPGEDVVVTGQWQNNAKFGRQFAIESIKTVAPTTIEGIRKYLCSGLVEGIGPVLADRIIEKFGENTIDIIDADPSRIREVEGIGKKRAETITQSWEEQRSVRNVMVFLQSHGITPAYATRVWKAYGHDAIRVIQENPYKLSEDVFGIGFATADSIASHAGIKEDHPARVRAAILHVLREAQGQGHVFLPLAELKTRAAQLLSLPEDAVVQGIEALRESQRIMVDALDFAGERVAAAYRTGAWRAEAGAAEGLRRLVGVERVFQPRSVDHHVRSVEERLGVRLATQQKEAVSAAFEHKLVVITGGPGTGKTTIIRAICEIAQGQEMRVALAAPTGRAARRMSQATERDAVTVHRLLEYNPNEGGFQHNSERPLDVDILILDESSMVDVYLLYAIVDALLPRAVLVLVGDIDQLPSVGPGTVLADIIESGAARVVRLTEIFRQAENSNIVANAYRINRGEMPQDAPRIEGKLSDFYTVNARSATHAQELILELVSQRIPSAFGLDPFEDIQVLAPMHRGEIGCETLNVALQQALVVERGERGVERGGVKWLVGDKVMQTRNNYERGVVNGDVGRIKSVEAAQKKLNVVFEDREVTYAFNELDELTHAFAITVHKSQGSEYPVVVMPVMTQHFVMLKRNLLYTAVTRARQLVVLVGTSRAVSIAVSQADTGVRFSGLAHRLRS</sequence>
<feature type="domain" description="AAA+ ATPase" evidence="3">
    <location>
        <begin position="338"/>
        <end position="486"/>
    </location>
</feature>
<dbReference type="Gene3D" id="3.40.50.300">
    <property type="entry name" value="P-loop containing nucleotide triphosphate hydrolases"/>
    <property type="match status" value="2"/>
</dbReference>
<dbReference type="GO" id="GO:0043139">
    <property type="term" value="F:5'-3' DNA helicase activity"/>
    <property type="evidence" value="ECO:0007669"/>
    <property type="project" value="InterPro"/>
</dbReference>
<dbReference type="SUPFAM" id="SSF47781">
    <property type="entry name" value="RuvA domain 2-like"/>
    <property type="match status" value="1"/>
</dbReference>
<keyword evidence="5" id="KW-1185">Reference proteome</keyword>
<dbReference type="HAMAP" id="MF_01488">
    <property type="entry name" value="RecD2"/>
    <property type="match status" value="1"/>
</dbReference>
<keyword evidence="4" id="KW-0378">Hydrolase</keyword>
<evidence type="ECO:0000313" key="5">
    <source>
        <dbReference type="Proteomes" id="UP000321595"/>
    </source>
</evidence>
<dbReference type="Gene3D" id="1.10.10.2220">
    <property type="match status" value="1"/>
</dbReference>
<protein>
    <submittedName>
        <fullName evidence="4">ATP-dependent RecD-like DNA helicase</fullName>
    </submittedName>
</protein>
<dbReference type="InterPro" id="IPR006345">
    <property type="entry name" value="RecD2"/>
</dbReference>
<evidence type="ECO:0000259" key="3">
    <source>
        <dbReference type="SMART" id="SM00382"/>
    </source>
</evidence>
<evidence type="ECO:0000256" key="2">
    <source>
        <dbReference type="ARBA" id="ARBA00022840"/>
    </source>
</evidence>
<dbReference type="InterPro" id="IPR055446">
    <property type="entry name" value="RecD2_N_OB"/>
</dbReference>
<dbReference type="InterPro" id="IPR041451">
    <property type="entry name" value="RecD2_SH13"/>
</dbReference>
<dbReference type="Pfam" id="PF18335">
    <property type="entry name" value="SH3_13"/>
    <property type="match status" value="1"/>
</dbReference>
<dbReference type="SUPFAM" id="SSF52540">
    <property type="entry name" value="P-loop containing nucleoside triphosphate hydrolases"/>
    <property type="match status" value="2"/>
</dbReference>
<dbReference type="Proteomes" id="UP000321595">
    <property type="component" value="Chromosome"/>
</dbReference>
<dbReference type="OrthoDB" id="9763659at2"/>
<dbReference type="NCBIfam" id="TIGR01448">
    <property type="entry name" value="recD_rel"/>
    <property type="match status" value="1"/>
</dbReference>
<dbReference type="InterPro" id="IPR029493">
    <property type="entry name" value="RecD2-like_HHH"/>
</dbReference>
<dbReference type="KEGG" id="bbae:FRD01_19710"/>
<dbReference type="GO" id="GO:0003677">
    <property type="term" value="F:DNA binding"/>
    <property type="evidence" value="ECO:0007669"/>
    <property type="project" value="InterPro"/>
</dbReference>
<dbReference type="GO" id="GO:0017116">
    <property type="term" value="F:single-stranded DNA helicase activity"/>
    <property type="evidence" value="ECO:0007669"/>
    <property type="project" value="TreeGrafter"/>
</dbReference>
<proteinExistence type="inferred from homology"/>
<dbReference type="Pfam" id="PF14520">
    <property type="entry name" value="HHH_5"/>
    <property type="match status" value="1"/>
</dbReference>
<dbReference type="InterPro" id="IPR010994">
    <property type="entry name" value="RuvA_2-like"/>
</dbReference>
<keyword evidence="4" id="KW-0347">Helicase</keyword>
<dbReference type="Gene3D" id="2.30.30.940">
    <property type="match status" value="1"/>
</dbReference>
<keyword evidence="1" id="KW-0547">Nucleotide-binding</keyword>
<dbReference type="CDD" id="cd17933">
    <property type="entry name" value="DEXSc_RecD-like"/>
    <property type="match status" value="1"/>
</dbReference>
<dbReference type="Gene3D" id="1.10.150.20">
    <property type="entry name" value="5' to 3' exonuclease, C-terminal subdomain"/>
    <property type="match status" value="1"/>
</dbReference>
<evidence type="ECO:0000313" key="4">
    <source>
        <dbReference type="EMBL" id="QED29420.1"/>
    </source>
</evidence>
<organism evidence="4 5">
    <name type="scientific">Microvenator marinus</name>
    <dbReference type="NCBI Taxonomy" id="2600177"/>
    <lineage>
        <taxon>Bacteria</taxon>
        <taxon>Deltaproteobacteria</taxon>
        <taxon>Bradymonadales</taxon>
        <taxon>Microvenatoraceae</taxon>
        <taxon>Microvenator</taxon>
    </lineage>
</organism>
<keyword evidence="2" id="KW-0067">ATP-binding</keyword>
<reference evidence="4 5" key="1">
    <citation type="submission" date="2019-08" db="EMBL/GenBank/DDBJ databases">
        <authorList>
            <person name="Liang Q."/>
        </authorList>
    </citation>
    <scope>NUCLEOTIDE SEQUENCE [LARGE SCALE GENOMIC DNA]</scope>
    <source>
        <strain evidence="4 5">V1718</strain>
    </source>
</reference>
<dbReference type="InterPro" id="IPR027417">
    <property type="entry name" value="P-loop_NTPase"/>
</dbReference>
<dbReference type="PANTHER" id="PTHR43788:SF6">
    <property type="entry name" value="DNA HELICASE B"/>
    <property type="match status" value="1"/>
</dbReference>
<dbReference type="GO" id="GO:0005524">
    <property type="term" value="F:ATP binding"/>
    <property type="evidence" value="ECO:0007669"/>
    <property type="project" value="UniProtKB-KW"/>
</dbReference>
<dbReference type="RefSeq" id="WP_146962653.1">
    <property type="nucleotide sequence ID" value="NZ_CP042467.1"/>
</dbReference>
<dbReference type="GO" id="GO:0006310">
    <property type="term" value="P:DNA recombination"/>
    <property type="evidence" value="ECO:0007669"/>
    <property type="project" value="InterPro"/>
</dbReference>
<dbReference type="SMART" id="SM00382">
    <property type="entry name" value="AAA"/>
    <property type="match status" value="1"/>
</dbReference>
<dbReference type="InterPro" id="IPR050534">
    <property type="entry name" value="Coronavir_polyprotein_1ab"/>
</dbReference>
<dbReference type="Pfam" id="PF13245">
    <property type="entry name" value="AAA_19"/>
    <property type="match status" value="1"/>
</dbReference>
<gene>
    <name evidence="4" type="ORF">FRD01_19710</name>
</gene>
<name>A0A5B8XUX6_9DELT</name>
<dbReference type="Pfam" id="PF14490">
    <property type="entry name" value="HHH_RecD2"/>
    <property type="match status" value="1"/>
</dbReference>